<reference evidence="18 19" key="1">
    <citation type="submission" date="2015-09" db="EMBL/GenBank/DDBJ databases">
        <title>Genome sequence of Acetobacterium wieringae DSM 1911.</title>
        <authorList>
            <person name="Poehlein A."/>
            <person name="Bengelsdorf F.R."/>
            <person name="Schiel-Bengelsdorf B."/>
            <person name="Duerre P."/>
            <person name="Daniel R."/>
        </authorList>
    </citation>
    <scope>NUCLEOTIDE SEQUENCE [LARGE SCALE GENOMIC DNA]</scope>
    <source>
        <strain evidence="18 19">DSM 1911</strain>
    </source>
</reference>
<evidence type="ECO:0000256" key="4">
    <source>
        <dbReference type="ARBA" id="ARBA00014657"/>
    </source>
</evidence>
<dbReference type="Gene3D" id="3.40.47.10">
    <property type="match status" value="1"/>
</dbReference>
<evidence type="ECO:0000256" key="5">
    <source>
        <dbReference type="ARBA" id="ARBA00022516"/>
    </source>
</evidence>
<dbReference type="SMART" id="SM00825">
    <property type="entry name" value="PKS_KS"/>
    <property type="match status" value="1"/>
</dbReference>
<sequence>MNRRVVITGCGAVSPVGSTVERFWENLTNGKCGIDFIKKFDTTDLKVKIAGEVHDFEPLDYIKKSEIRKTDLFTQYGIGAAVQAMEDSGVQAHVDPSRLGVFIGSGIGGIHTFIDECHKMDEKGPSRISPFFIPMMISNIAAGTIAIRYNAQGPCLPIVTACATGTHSIGEAFRSIKHGYADAIIAGGTEASISPLSVAGFTNLTALTTVNDPARASIPFDKNRSGFVMSEGAGALVLEERESALNRGAKIYGEIVGYGNTCDAYHITAPHPDAIGGTRAIHLAMDEATRSGVSFEEVQIYVNAHGTSTPLNDKSETIAIKNALGEHISRTLVSSTKSMTGHMLGAAGAIEAIASVLALKDGIIPPTIGYQEADPDCDLDYVPNQKRAVESDIALSISLGFGGHNACLAFVK</sequence>
<evidence type="ECO:0000313" key="18">
    <source>
        <dbReference type="EMBL" id="OFV69527.1"/>
    </source>
</evidence>
<dbReference type="PANTHER" id="PTHR11712:SF336">
    <property type="entry name" value="3-OXOACYL-[ACYL-CARRIER-PROTEIN] SYNTHASE, MITOCHONDRIAL"/>
    <property type="match status" value="1"/>
</dbReference>
<protein>
    <recommendedName>
        <fullName evidence="4 14">3-oxoacyl-[acyl-carrier-protein] synthase 2</fullName>
        <ecNumber evidence="3 14">2.3.1.179</ecNumber>
    </recommendedName>
</protein>
<evidence type="ECO:0000259" key="17">
    <source>
        <dbReference type="PROSITE" id="PS52004"/>
    </source>
</evidence>
<comment type="similarity">
    <text evidence="2 14 16">Belongs to the thiolase-like superfamily. Beta-ketoacyl-ACP synthases family.</text>
</comment>
<evidence type="ECO:0000256" key="11">
    <source>
        <dbReference type="ARBA" id="ARBA00024006"/>
    </source>
</evidence>
<dbReference type="GO" id="GO:0004315">
    <property type="term" value="F:3-oxoacyl-[acyl-carrier-protein] synthase activity"/>
    <property type="evidence" value="ECO:0007669"/>
    <property type="project" value="UniProtKB-UniRule"/>
</dbReference>
<evidence type="ECO:0000256" key="10">
    <source>
        <dbReference type="ARBA" id="ARBA00023315"/>
    </source>
</evidence>
<dbReference type="EMBL" id="LKEU01000039">
    <property type="protein sequence ID" value="OFV69527.1"/>
    <property type="molecule type" value="Genomic_DNA"/>
</dbReference>
<comment type="function">
    <text evidence="11 14">Involved in the type II fatty acid elongation cycle. Catalyzes the elongation of a wide range of acyl-ACP by the addition of two carbons from malonyl-ACP to an acyl acceptor. Can efficiently catalyze the conversion of palmitoleoyl-ACP (cis-hexadec-9-enoyl-ACP) to cis-vaccenoyl-ACP (cis-octadec-11-enoyl-ACP), an essential step in the thermal regulation of fatty acid composition.</text>
</comment>
<dbReference type="FunFam" id="3.40.47.10:FF:000009">
    <property type="entry name" value="3-oxoacyl-[acyl-carrier-protein] synthase 2"/>
    <property type="match status" value="1"/>
</dbReference>
<dbReference type="InterPro" id="IPR018201">
    <property type="entry name" value="Ketoacyl_synth_AS"/>
</dbReference>
<accession>A0A1F2PDR8</accession>
<keyword evidence="9 14" id="KW-0275">Fatty acid biosynthesis</keyword>
<dbReference type="PANTHER" id="PTHR11712">
    <property type="entry name" value="POLYKETIDE SYNTHASE-RELATED"/>
    <property type="match status" value="1"/>
</dbReference>
<dbReference type="Proteomes" id="UP000176244">
    <property type="component" value="Unassembled WGS sequence"/>
</dbReference>
<evidence type="ECO:0000256" key="16">
    <source>
        <dbReference type="RuleBase" id="RU003694"/>
    </source>
</evidence>
<gene>
    <name evidence="18" type="primary">fabF</name>
    <name evidence="18" type="ORF">ACWI_29820</name>
</gene>
<comment type="catalytic activity">
    <reaction evidence="13 14">
        <text>a fatty acyl-[ACP] + malonyl-[ACP] + H(+) = a 3-oxoacyl-[ACP] + holo-[ACP] + CO2</text>
        <dbReference type="Rhea" id="RHEA:22836"/>
        <dbReference type="Rhea" id="RHEA-COMP:9623"/>
        <dbReference type="Rhea" id="RHEA-COMP:9685"/>
        <dbReference type="Rhea" id="RHEA-COMP:9916"/>
        <dbReference type="Rhea" id="RHEA-COMP:14125"/>
        <dbReference type="ChEBI" id="CHEBI:15378"/>
        <dbReference type="ChEBI" id="CHEBI:16526"/>
        <dbReference type="ChEBI" id="CHEBI:64479"/>
        <dbReference type="ChEBI" id="CHEBI:78449"/>
        <dbReference type="ChEBI" id="CHEBI:78776"/>
        <dbReference type="ChEBI" id="CHEBI:138651"/>
    </reaction>
</comment>
<evidence type="ECO:0000256" key="1">
    <source>
        <dbReference type="ARBA" id="ARBA00005194"/>
    </source>
</evidence>
<evidence type="ECO:0000256" key="14">
    <source>
        <dbReference type="PIRNR" id="PIRNR000447"/>
    </source>
</evidence>
<evidence type="ECO:0000256" key="9">
    <source>
        <dbReference type="ARBA" id="ARBA00023160"/>
    </source>
</evidence>
<evidence type="ECO:0000256" key="2">
    <source>
        <dbReference type="ARBA" id="ARBA00008467"/>
    </source>
</evidence>
<dbReference type="PROSITE" id="PS52004">
    <property type="entry name" value="KS3_2"/>
    <property type="match status" value="1"/>
</dbReference>
<evidence type="ECO:0000256" key="15">
    <source>
        <dbReference type="PIRSR" id="PIRSR000447-1"/>
    </source>
</evidence>
<dbReference type="CDD" id="cd00834">
    <property type="entry name" value="KAS_I_II"/>
    <property type="match status" value="1"/>
</dbReference>
<dbReference type="AlphaFoldDB" id="A0A1F2PDR8"/>
<dbReference type="PROSITE" id="PS00606">
    <property type="entry name" value="KS3_1"/>
    <property type="match status" value="1"/>
</dbReference>
<dbReference type="InterPro" id="IPR014031">
    <property type="entry name" value="Ketoacyl_synth_C"/>
</dbReference>
<dbReference type="NCBIfam" id="TIGR03150">
    <property type="entry name" value="fabF"/>
    <property type="match status" value="1"/>
</dbReference>
<evidence type="ECO:0000256" key="12">
    <source>
        <dbReference type="ARBA" id="ARBA00047318"/>
    </source>
</evidence>
<dbReference type="InterPro" id="IPR000794">
    <property type="entry name" value="Beta-ketoacyl_synthase"/>
</dbReference>
<evidence type="ECO:0000256" key="7">
    <source>
        <dbReference type="ARBA" id="ARBA00022832"/>
    </source>
</evidence>
<dbReference type="Pfam" id="PF00109">
    <property type="entry name" value="ketoacyl-synt"/>
    <property type="match status" value="1"/>
</dbReference>
<keyword evidence="8" id="KW-0443">Lipid metabolism</keyword>
<feature type="domain" description="Ketosynthase family 3 (KS3)" evidence="17">
    <location>
        <begin position="2"/>
        <end position="412"/>
    </location>
</feature>
<evidence type="ECO:0000313" key="19">
    <source>
        <dbReference type="Proteomes" id="UP000176244"/>
    </source>
</evidence>
<evidence type="ECO:0000256" key="8">
    <source>
        <dbReference type="ARBA" id="ARBA00023098"/>
    </source>
</evidence>
<dbReference type="RefSeq" id="WP_070372243.1">
    <property type="nucleotide sequence ID" value="NZ_JAYFRG010000048.1"/>
</dbReference>
<keyword evidence="6 14" id="KW-0808">Transferase</keyword>
<dbReference type="EC" id="2.3.1.179" evidence="3 14"/>
<comment type="caution">
    <text evidence="18">The sequence shown here is derived from an EMBL/GenBank/DDBJ whole genome shotgun (WGS) entry which is preliminary data.</text>
</comment>
<dbReference type="GO" id="GO:0006633">
    <property type="term" value="P:fatty acid biosynthetic process"/>
    <property type="evidence" value="ECO:0007669"/>
    <property type="project" value="UniProtKB-UniRule"/>
</dbReference>
<proteinExistence type="inferred from homology"/>
<evidence type="ECO:0000256" key="6">
    <source>
        <dbReference type="ARBA" id="ARBA00022679"/>
    </source>
</evidence>
<dbReference type="OrthoDB" id="9808669at2"/>
<dbReference type="GO" id="GO:0005829">
    <property type="term" value="C:cytosol"/>
    <property type="evidence" value="ECO:0007669"/>
    <property type="project" value="TreeGrafter"/>
</dbReference>
<evidence type="ECO:0000256" key="3">
    <source>
        <dbReference type="ARBA" id="ARBA00012356"/>
    </source>
</evidence>
<organism evidence="18 19">
    <name type="scientific">Acetobacterium wieringae</name>
    <dbReference type="NCBI Taxonomy" id="52694"/>
    <lineage>
        <taxon>Bacteria</taxon>
        <taxon>Bacillati</taxon>
        <taxon>Bacillota</taxon>
        <taxon>Clostridia</taxon>
        <taxon>Eubacteriales</taxon>
        <taxon>Eubacteriaceae</taxon>
        <taxon>Acetobacterium</taxon>
    </lineage>
</organism>
<dbReference type="InterPro" id="IPR016039">
    <property type="entry name" value="Thiolase-like"/>
</dbReference>
<dbReference type="PIRSF" id="PIRSF000447">
    <property type="entry name" value="KAS_II"/>
    <property type="match status" value="1"/>
</dbReference>
<comment type="catalytic activity">
    <reaction evidence="12 14">
        <text>(9Z)-hexadecenoyl-[ACP] + malonyl-[ACP] + H(+) = 3-oxo-(11Z)-octadecenoyl-[ACP] + holo-[ACP] + CO2</text>
        <dbReference type="Rhea" id="RHEA:55040"/>
        <dbReference type="Rhea" id="RHEA-COMP:9623"/>
        <dbReference type="Rhea" id="RHEA-COMP:9685"/>
        <dbReference type="Rhea" id="RHEA-COMP:10800"/>
        <dbReference type="Rhea" id="RHEA-COMP:14074"/>
        <dbReference type="ChEBI" id="CHEBI:15378"/>
        <dbReference type="ChEBI" id="CHEBI:16526"/>
        <dbReference type="ChEBI" id="CHEBI:64479"/>
        <dbReference type="ChEBI" id="CHEBI:78449"/>
        <dbReference type="ChEBI" id="CHEBI:83989"/>
        <dbReference type="ChEBI" id="CHEBI:138538"/>
        <dbReference type="EC" id="2.3.1.179"/>
    </reaction>
</comment>
<dbReference type="UniPathway" id="UPA00094"/>
<dbReference type="SUPFAM" id="SSF53901">
    <property type="entry name" value="Thiolase-like"/>
    <property type="match status" value="2"/>
</dbReference>
<dbReference type="InterPro" id="IPR014030">
    <property type="entry name" value="Ketoacyl_synth_N"/>
</dbReference>
<keyword evidence="5 14" id="KW-0444">Lipid biosynthesis</keyword>
<feature type="active site" description="For beta-ketoacyl synthase activity" evidence="15">
    <location>
        <position position="162"/>
    </location>
</feature>
<evidence type="ECO:0000256" key="13">
    <source>
        <dbReference type="ARBA" id="ARBA00047659"/>
    </source>
</evidence>
<keyword evidence="10 14" id="KW-0012">Acyltransferase</keyword>
<comment type="pathway">
    <text evidence="1 14">Lipid metabolism; fatty acid biosynthesis.</text>
</comment>
<dbReference type="InterPro" id="IPR017568">
    <property type="entry name" value="3-oxoacyl-ACP_synth-2"/>
</dbReference>
<dbReference type="NCBIfam" id="NF005589">
    <property type="entry name" value="PRK07314.1"/>
    <property type="match status" value="1"/>
</dbReference>
<dbReference type="InterPro" id="IPR020841">
    <property type="entry name" value="PKS_Beta-ketoAc_synthase_dom"/>
</dbReference>
<keyword evidence="7" id="KW-0276">Fatty acid metabolism</keyword>
<dbReference type="STRING" id="52694.ACWI_29820"/>
<dbReference type="Pfam" id="PF02801">
    <property type="entry name" value="Ketoacyl-synt_C"/>
    <property type="match status" value="1"/>
</dbReference>
<name>A0A1F2PDR8_9FIRM</name>